<dbReference type="PANTHER" id="PTHR31896">
    <property type="entry name" value="FAMILY REGULATORY PROTEIN, PUTATIVE (AFU_ORTHOLOGUE AFUA_3G14730)-RELATED"/>
    <property type="match status" value="1"/>
</dbReference>
<comment type="similarity">
    <text evidence="1">Belongs to the plant acyltransferase family.</text>
</comment>
<dbReference type="PANTHER" id="PTHR31896:SF12">
    <property type="entry name" value="HXXXD-TYPE ACYL-TRANSFERASE FAMILY PROTEIN"/>
    <property type="match status" value="1"/>
</dbReference>
<dbReference type="Pfam" id="PF02458">
    <property type="entry name" value="Transferase"/>
    <property type="match status" value="1"/>
</dbReference>
<evidence type="ECO:0000313" key="4">
    <source>
        <dbReference type="EMBL" id="RWR91175.1"/>
    </source>
</evidence>
<sequence length="453" mass="50141">MAPPQVRHISKCTITPRRTLEETPPPKSCELTPWDLAILSVHYIQKGLLFFNPSSQKHPSNPIVHLLKQSLSQALAHFFPLAGRLKTHHSSPSSSHVFIDCNDAGAEFIHAAADVTVSDILDPIDVPQIVKSFFVFDGAVNYDGHSIPLLVVQVTELVDGIFIGCSFNQTVGDGTSFTHFFNMWSEITRRGGEENVCISAPPVTQRWFGDLVPSLVCLPFSEADDFIERFSAPPLRERIFHFTTESIALLKEKANKDCNSNNISSFQAICALVWRSVSRARKLPPDQTTNCRLAIGNRSRLQPSLSPHYFGNCIQTVTASTTGAQLLSHDLGWAAWLVHQSVAAHTDAIVRATLDAWVKAPTVYHLSRFDSWSVMMGSSPRFDMYGNDFGWGRPVAVRSGYANKFDGKVTSYQGREGGGSVDLEICLLPEFMNALELDDEFMDVVSNSVVFLP</sequence>
<dbReference type="EMBL" id="QPKB01000008">
    <property type="protein sequence ID" value="RWR91175.1"/>
    <property type="molecule type" value="Genomic_DNA"/>
</dbReference>
<reference evidence="4 5" key="1">
    <citation type="journal article" date="2019" name="Nat. Plants">
        <title>Stout camphor tree genome fills gaps in understanding of flowering plant genome evolution.</title>
        <authorList>
            <person name="Chaw S.M."/>
            <person name="Liu Y.C."/>
            <person name="Wu Y.W."/>
            <person name="Wang H.Y."/>
            <person name="Lin C.I."/>
            <person name="Wu C.S."/>
            <person name="Ke H.M."/>
            <person name="Chang L.Y."/>
            <person name="Hsu C.Y."/>
            <person name="Yang H.T."/>
            <person name="Sudianto E."/>
            <person name="Hsu M.H."/>
            <person name="Wu K.P."/>
            <person name="Wang L.N."/>
            <person name="Leebens-Mack J.H."/>
            <person name="Tsai I.J."/>
        </authorList>
    </citation>
    <scope>NUCLEOTIDE SEQUENCE [LARGE SCALE GENOMIC DNA]</scope>
    <source>
        <strain evidence="5">cv. Chaw 1501</strain>
        <tissue evidence="4">Young leaves</tissue>
    </source>
</reference>
<keyword evidence="3" id="KW-0012">Acyltransferase</keyword>
<dbReference type="AlphaFoldDB" id="A0A443PK98"/>
<name>A0A443PK98_9MAGN</name>
<organism evidence="4 5">
    <name type="scientific">Cinnamomum micranthum f. kanehirae</name>
    <dbReference type="NCBI Taxonomy" id="337451"/>
    <lineage>
        <taxon>Eukaryota</taxon>
        <taxon>Viridiplantae</taxon>
        <taxon>Streptophyta</taxon>
        <taxon>Embryophyta</taxon>
        <taxon>Tracheophyta</taxon>
        <taxon>Spermatophyta</taxon>
        <taxon>Magnoliopsida</taxon>
        <taxon>Magnoliidae</taxon>
        <taxon>Laurales</taxon>
        <taxon>Lauraceae</taxon>
        <taxon>Cinnamomum</taxon>
    </lineage>
</organism>
<evidence type="ECO:0000313" key="5">
    <source>
        <dbReference type="Proteomes" id="UP000283530"/>
    </source>
</evidence>
<dbReference type="OrthoDB" id="1862401at2759"/>
<comment type="caution">
    <text evidence="4">The sequence shown here is derived from an EMBL/GenBank/DDBJ whole genome shotgun (WGS) entry which is preliminary data.</text>
</comment>
<accession>A0A443PK98</accession>
<dbReference type="STRING" id="337451.A0A443PK98"/>
<keyword evidence="2" id="KW-0808">Transferase</keyword>
<proteinExistence type="inferred from homology"/>
<gene>
    <name evidence="4" type="ORF">CKAN_02031900</name>
</gene>
<dbReference type="Gene3D" id="3.30.559.10">
    <property type="entry name" value="Chloramphenicol acetyltransferase-like domain"/>
    <property type="match status" value="2"/>
</dbReference>
<dbReference type="InterPro" id="IPR051283">
    <property type="entry name" value="Sec_Metabolite_Acyltrans"/>
</dbReference>
<evidence type="ECO:0000256" key="1">
    <source>
        <dbReference type="ARBA" id="ARBA00009861"/>
    </source>
</evidence>
<evidence type="ECO:0000256" key="3">
    <source>
        <dbReference type="ARBA" id="ARBA00023315"/>
    </source>
</evidence>
<dbReference type="FunFam" id="3.30.559.10:FF:000008">
    <property type="entry name" value="Tryptamine hydroxycinnamoyl transferase"/>
    <property type="match status" value="1"/>
</dbReference>
<dbReference type="InterPro" id="IPR023213">
    <property type="entry name" value="CAT-like_dom_sf"/>
</dbReference>
<evidence type="ECO:0000256" key="2">
    <source>
        <dbReference type="ARBA" id="ARBA00022679"/>
    </source>
</evidence>
<dbReference type="GO" id="GO:0016746">
    <property type="term" value="F:acyltransferase activity"/>
    <property type="evidence" value="ECO:0007669"/>
    <property type="project" value="UniProtKB-KW"/>
</dbReference>
<evidence type="ECO:0008006" key="6">
    <source>
        <dbReference type="Google" id="ProtNLM"/>
    </source>
</evidence>
<keyword evidence="5" id="KW-1185">Reference proteome</keyword>
<dbReference type="Proteomes" id="UP000283530">
    <property type="component" value="Unassembled WGS sequence"/>
</dbReference>
<protein>
    <recommendedName>
        <fullName evidence="6">Acetyltransferase</fullName>
    </recommendedName>
</protein>